<organism evidence="3 4">
    <name type="scientific">Duganella vulcania</name>
    <dbReference type="NCBI Taxonomy" id="2692166"/>
    <lineage>
        <taxon>Bacteria</taxon>
        <taxon>Pseudomonadati</taxon>
        <taxon>Pseudomonadota</taxon>
        <taxon>Betaproteobacteria</taxon>
        <taxon>Burkholderiales</taxon>
        <taxon>Oxalobacteraceae</taxon>
        <taxon>Telluria group</taxon>
        <taxon>Duganella</taxon>
    </lineage>
</organism>
<dbReference type="Pfam" id="PF01476">
    <property type="entry name" value="LysM"/>
    <property type="match status" value="1"/>
</dbReference>
<evidence type="ECO:0000313" key="4">
    <source>
        <dbReference type="Proteomes" id="UP000447355"/>
    </source>
</evidence>
<sequence>MSTIYEILRASKGAAYSEDKIKKYSYLHMQPKIDKPAGALAGLSRIHGDASPQVQDRIIDMLVEIGARYKLPYRDIAHMLLFCKIESGFNPDAAAGTTSAAGLGQYTKATVEEAAKEEVSKKRLGFVLELDGHVFDAERGAYGIALSYMIAKERAIKYFGKNYEKNLYLFHHEGWYFQATADNMAEERPKAVLKIIQTKILPFLDPLEKLLSAKTNLSFKLLTKDDKPYAGQPYVAIYPAKAGTQGRPVKVQGSKDKPEVVLGKTDGNGHTSPIIAPGLSEVLFVILHPDYKDLLQVNGNSVEETHEVKDHETLSKIAKDHHTTVAELQKINHIANPNQLKVGQQLKLHEGEYLWRRPPMSLIGAYLQQAMNVHPAAVPAMVEHKRSHIVLPQGNQAQQHAGTQQVVAIRGGATSDELAQRKREKAVKHKTVEKDIKKQVVKPPPAAGKAIKEGLLFPFEQRPSASYHEGARQFNSSRGVRRHAGCDLYAPVGTEVRAMADGVILQCYPFYWHTDAVEVDHGDFIVRYGEVAPRSAKEQQAMRGKEVKRGDVIGKVGQLIKENGTRHKDTMLHLELYSSTLSTAKSPLSDKKRGPFQRRADLMDPTATLDKCVMT</sequence>
<proteinExistence type="predicted"/>
<evidence type="ECO:0000259" key="2">
    <source>
        <dbReference type="PROSITE" id="PS51782"/>
    </source>
</evidence>
<dbReference type="CDD" id="cd00118">
    <property type="entry name" value="LysM"/>
    <property type="match status" value="1"/>
</dbReference>
<dbReference type="InterPro" id="IPR036779">
    <property type="entry name" value="LysM_dom_sf"/>
</dbReference>
<dbReference type="SMART" id="SM00257">
    <property type="entry name" value="LysM"/>
    <property type="match status" value="1"/>
</dbReference>
<dbReference type="PANTHER" id="PTHR21666:SF289">
    <property type="entry name" value="L-ALA--D-GLU ENDOPEPTIDASE"/>
    <property type="match status" value="1"/>
</dbReference>
<dbReference type="RefSeq" id="WP_161083179.1">
    <property type="nucleotide sequence ID" value="NZ_WWCX01000009.1"/>
</dbReference>
<dbReference type="SUPFAM" id="SSF51261">
    <property type="entry name" value="Duplicated hybrid motif"/>
    <property type="match status" value="1"/>
</dbReference>
<dbReference type="SUPFAM" id="SSF54106">
    <property type="entry name" value="LysM domain"/>
    <property type="match status" value="1"/>
</dbReference>
<name>A0A845GKM7_9BURK</name>
<reference evidence="3" key="1">
    <citation type="submission" date="2019-12" db="EMBL/GenBank/DDBJ databases">
        <title>Novel species isolated from a subtropical stream in China.</title>
        <authorList>
            <person name="Lu H."/>
        </authorList>
    </citation>
    <scope>NUCLEOTIDE SEQUENCE [LARGE SCALE GENOMIC DNA]</scope>
    <source>
        <strain evidence="3">FT81W</strain>
    </source>
</reference>
<protein>
    <submittedName>
        <fullName evidence="3">LysM peptidoglycan-binding domain-containing protein</fullName>
    </submittedName>
</protein>
<dbReference type="Gene3D" id="1.10.530.10">
    <property type="match status" value="1"/>
</dbReference>
<dbReference type="AlphaFoldDB" id="A0A845GKM7"/>
<dbReference type="InterPro" id="IPR016047">
    <property type="entry name" value="M23ase_b-sheet_dom"/>
</dbReference>
<comment type="caution">
    <text evidence="3">The sequence shown here is derived from an EMBL/GenBank/DDBJ whole genome shotgun (WGS) entry which is preliminary data.</text>
</comment>
<dbReference type="Gene3D" id="3.10.350.10">
    <property type="entry name" value="LysM domain"/>
    <property type="match status" value="1"/>
</dbReference>
<dbReference type="GO" id="GO:0004222">
    <property type="term" value="F:metalloendopeptidase activity"/>
    <property type="evidence" value="ECO:0007669"/>
    <property type="project" value="TreeGrafter"/>
</dbReference>
<keyword evidence="1" id="KW-0732">Signal</keyword>
<dbReference type="InterPro" id="IPR018392">
    <property type="entry name" value="LysM"/>
</dbReference>
<dbReference type="EMBL" id="WWCX01000009">
    <property type="protein sequence ID" value="MYM93992.1"/>
    <property type="molecule type" value="Genomic_DNA"/>
</dbReference>
<gene>
    <name evidence="3" type="ORF">GTP90_08990</name>
</gene>
<dbReference type="Pfam" id="PF01551">
    <property type="entry name" value="Peptidase_M23"/>
    <property type="match status" value="1"/>
</dbReference>
<dbReference type="PROSITE" id="PS51782">
    <property type="entry name" value="LYSM"/>
    <property type="match status" value="1"/>
</dbReference>
<dbReference type="PANTHER" id="PTHR21666">
    <property type="entry name" value="PEPTIDASE-RELATED"/>
    <property type="match status" value="1"/>
</dbReference>
<evidence type="ECO:0000313" key="3">
    <source>
        <dbReference type="EMBL" id="MYM93992.1"/>
    </source>
</evidence>
<dbReference type="Gene3D" id="2.70.70.10">
    <property type="entry name" value="Glucose Permease (Domain IIA)"/>
    <property type="match status" value="1"/>
</dbReference>
<dbReference type="CDD" id="cd12797">
    <property type="entry name" value="M23_peptidase"/>
    <property type="match status" value="1"/>
</dbReference>
<feature type="domain" description="LysM" evidence="2">
    <location>
        <begin position="304"/>
        <end position="348"/>
    </location>
</feature>
<evidence type="ECO:0000256" key="1">
    <source>
        <dbReference type="ARBA" id="ARBA00022729"/>
    </source>
</evidence>
<dbReference type="Proteomes" id="UP000447355">
    <property type="component" value="Unassembled WGS sequence"/>
</dbReference>
<accession>A0A845GKM7</accession>
<dbReference type="InterPro" id="IPR050570">
    <property type="entry name" value="Cell_wall_metabolism_enzyme"/>
</dbReference>
<dbReference type="InterPro" id="IPR011055">
    <property type="entry name" value="Dup_hybrid_motif"/>
</dbReference>